<reference evidence="1 2" key="1">
    <citation type="submission" date="2019-10" db="EMBL/GenBank/DDBJ databases">
        <authorList>
            <person name="Karimi E."/>
        </authorList>
    </citation>
    <scope>NUCLEOTIDE SEQUENCE [LARGE SCALE GENOMIC DNA]</scope>
    <source>
        <strain evidence="1">Acinetobacter sp. 8BE</strain>
    </source>
</reference>
<dbReference type="RefSeq" id="WP_159724034.1">
    <property type="nucleotide sequence ID" value="NZ_LR732744.1"/>
</dbReference>
<organism evidence="1 2">
    <name type="scientific">Acinetobacter proteolyticus</name>
    <dbReference type="NCBI Taxonomy" id="1776741"/>
    <lineage>
        <taxon>Bacteria</taxon>
        <taxon>Pseudomonadati</taxon>
        <taxon>Pseudomonadota</taxon>
        <taxon>Gammaproteobacteria</taxon>
        <taxon>Moraxellales</taxon>
        <taxon>Moraxellaceae</taxon>
        <taxon>Acinetobacter</taxon>
    </lineage>
</organism>
<sequence>MQLQRQHLTHFKVHELVLSLSPLQLNQQLVYQIEKSLGLNFINDNEPPRVCFANQNIELQDAYKQVFNPVDLLDYLYASLISDQQCADKLQLLNPALAPIPYPTDNLTFWRMVATGRQYRLSLS</sequence>
<name>A0A653K7B3_9GAMM</name>
<protein>
    <submittedName>
        <fullName evidence="1">Uncharacterized protein</fullName>
    </submittedName>
</protein>
<dbReference type="EMBL" id="CABWKZ010000023">
    <property type="protein sequence ID" value="VXA56803.1"/>
    <property type="molecule type" value="Genomic_DNA"/>
</dbReference>
<proteinExistence type="predicted"/>
<accession>A0A653K7B3</accession>
<gene>
    <name evidence="1" type="ORF">ACI8B_30268</name>
</gene>
<dbReference type="Proteomes" id="UP000430404">
    <property type="component" value="Unassembled WGS sequence"/>
</dbReference>
<evidence type="ECO:0000313" key="2">
    <source>
        <dbReference type="Proteomes" id="UP000430404"/>
    </source>
</evidence>
<evidence type="ECO:0000313" key="1">
    <source>
        <dbReference type="EMBL" id="VXA56803.1"/>
    </source>
</evidence>
<dbReference type="AlphaFoldDB" id="A0A653K7B3"/>